<dbReference type="GO" id="GO:0003677">
    <property type="term" value="F:DNA binding"/>
    <property type="evidence" value="ECO:0007669"/>
    <property type="project" value="UniProtKB-KW"/>
</dbReference>
<sequence length="64" mass="7483">MRSHGKGKTELGRNWITQFLDRHPALSTKFATRYDKQPSSASNPIVLWDFITKVYQAITYQILR</sequence>
<dbReference type="EMBL" id="NESQ01000188">
    <property type="protein sequence ID" value="PUU76466.1"/>
    <property type="molecule type" value="Genomic_DNA"/>
</dbReference>
<keyword evidence="4" id="KW-1185">Reference proteome</keyword>
<keyword evidence="1" id="KW-0238">DNA-binding</keyword>
<evidence type="ECO:0000313" key="3">
    <source>
        <dbReference type="EMBL" id="PUU76466.1"/>
    </source>
</evidence>
<evidence type="ECO:0000313" key="4">
    <source>
        <dbReference type="Proteomes" id="UP000244722"/>
    </source>
</evidence>
<gene>
    <name evidence="3" type="ORF">B9Z19DRAFT_1149421</name>
</gene>
<proteinExistence type="predicted"/>
<dbReference type="OrthoDB" id="4207519at2759"/>
<evidence type="ECO:0000259" key="2">
    <source>
        <dbReference type="PROSITE" id="PS51253"/>
    </source>
</evidence>
<dbReference type="AlphaFoldDB" id="A0A2T6ZLY5"/>
<comment type="caution">
    <text evidence="3">The sequence shown here is derived from an EMBL/GenBank/DDBJ whole genome shotgun (WGS) entry which is preliminary data.</text>
</comment>
<organism evidence="3 4">
    <name type="scientific">Tuber borchii</name>
    <name type="common">White truffle</name>
    <dbReference type="NCBI Taxonomy" id="42251"/>
    <lineage>
        <taxon>Eukaryota</taxon>
        <taxon>Fungi</taxon>
        <taxon>Dikarya</taxon>
        <taxon>Ascomycota</taxon>
        <taxon>Pezizomycotina</taxon>
        <taxon>Pezizomycetes</taxon>
        <taxon>Pezizales</taxon>
        <taxon>Tuberaceae</taxon>
        <taxon>Tuber</taxon>
    </lineage>
</organism>
<protein>
    <recommendedName>
        <fullName evidence="2">HTH CENPB-type domain-containing protein</fullName>
    </recommendedName>
</protein>
<dbReference type="Proteomes" id="UP000244722">
    <property type="component" value="Unassembled WGS sequence"/>
</dbReference>
<evidence type="ECO:0000256" key="1">
    <source>
        <dbReference type="ARBA" id="ARBA00023125"/>
    </source>
</evidence>
<feature type="domain" description="HTH CENPB-type" evidence="2">
    <location>
        <begin position="1"/>
        <end position="29"/>
    </location>
</feature>
<accession>A0A2T6ZLY5</accession>
<name>A0A2T6ZLY5_TUBBO</name>
<dbReference type="PROSITE" id="PS51253">
    <property type="entry name" value="HTH_CENPB"/>
    <property type="match status" value="1"/>
</dbReference>
<reference evidence="3 4" key="1">
    <citation type="submission" date="2017-04" db="EMBL/GenBank/DDBJ databases">
        <title>Draft genome sequence of Tuber borchii Vittad., a whitish edible truffle.</title>
        <authorList>
            <consortium name="DOE Joint Genome Institute"/>
            <person name="Murat C."/>
            <person name="Kuo A."/>
            <person name="Barry K.W."/>
            <person name="Clum A."/>
            <person name="Dockter R.B."/>
            <person name="Fauchery L."/>
            <person name="Iotti M."/>
            <person name="Kohler A."/>
            <person name="Labutti K."/>
            <person name="Lindquist E.A."/>
            <person name="Lipzen A."/>
            <person name="Ohm R.A."/>
            <person name="Wang M."/>
            <person name="Grigoriev I.V."/>
            <person name="Zambonelli A."/>
            <person name="Martin F.M."/>
        </authorList>
    </citation>
    <scope>NUCLEOTIDE SEQUENCE [LARGE SCALE GENOMIC DNA]</scope>
    <source>
        <strain evidence="3 4">Tbo3840</strain>
    </source>
</reference>
<dbReference type="InterPro" id="IPR006600">
    <property type="entry name" value="HTH_CenpB_DNA-bd_dom"/>
</dbReference>